<dbReference type="SUPFAM" id="SSF55781">
    <property type="entry name" value="GAF domain-like"/>
    <property type="match status" value="1"/>
</dbReference>
<dbReference type="InterPro" id="IPR036388">
    <property type="entry name" value="WH-like_DNA-bd_sf"/>
</dbReference>
<dbReference type="PANTHER" id="PTHR44688">
    <property type="entry name" value="DNA-BINDING TRANSCRIPTIONAL ACTIVATOR DEVR_DOSR"/>
    <property type="match status" value="1"/>
</dbReference>
<accession>A0A1G5VDG2</accession>
<dbReference type="EMBL" id="FMXA01000006">
    <property type="protein sequence ID" value="SDA43426.1"/>
    <property type="molecule type" value="Genomic_DNA"/>
</dbReference>
<evidence type="ECO:0000259" key="4">
    <source>
        <dbReference type="PROSITE" id="PS50043"/>
    </source>
</evidence>
<evidence type="ECO:0000313" key="5">
    <source>
        <dbReference type="EMBL" id="SDA43426.1"/>
    </source>
</evidence>
<keyword evidence="2" id="KW-0238">DNA-binding</keyword>
<dbReference type="InterPro" id="IPR029016">
    <property type="entry name" value="GAF-like_dom_sf"/>
</dbReference>
<dbReference type="SMART" id="SM00421">
    <property type="entry name" value="HTH_LUXR"/>
    <property type="match status" value="1"/>
</dbReference>
<dbReference type="CDD" id="cd06170">
    <property type="entry name" value="LuxR_C_like"/>
    <property type="match status" value="1"/>
</dbReference>
<keyword evidence="3" id="KW-0804">Transcription</keyword>
<dbReference type="SUPFAM" id="SSF46894">
    <property type="entry name" value="C-terminal effector domain of the bipartite response regulators"/>
    <property type="match status" value="1"/>
</dbReference>
<dbReference type="GO" id="GO:0003677">
    <property type="term" value="F:DNA binding"/>
    <property type="evidence" value="ECO:0007669"/>
    <property type="project" value="UniProtKB-KW"/>
</dbReference>
<dbReference type="Proteomes" id="UP000199689">
    <property type="component" value="Unassembled WGS sequence"/>
</dbReference>
<dbReference type="OrthoDB" id="1662986at2"/>
<dbReference type="GeneID" id="87755572"/>
<organism evidence="5 6">
    <name type="scientific">Allisonella histaminiformans</name>
    <dbReference type="NCBI Taxonomy" id="209880"/>
    <lineage>
        <taxon>Bacteria</taxon>
        <taxon>Bacillati</taxon>
        <taxon>Bacillota</taxon>
        <taxon>Negativicutes</taxon>
        <taxon>Veillonellales</taxon>
        <taxon>Veillonellaceae</taxon>
        <taxon>Allisonella</taxon>
    </lineage>
</organism>
<dbReference type="AlphaFoldDB" id="A0A1G5VDG2"/>
<evidence type="ECO:0000256" key="3">
    <source>
        <dbReference type="ARBA" id="ARBA00023163"/>
    </source>
</evidence>
<proteinExistence type="predicted"/>
<dbReference type="GO" id="GO:0006355">
    <property type="term" value="P:regulation of DNA-templated transcription"/>
    <property type="evidence" value="ECO:0007669"/>
    <property type="project" value="InterPro"/>
</dbReference>
<evidence type="ECO:0000256" key="1">
    <source>
        <dbReference type="ARBA" id="ARBA00023015"/>
    </source>
</evidence>
<dbReference type="InterPro" id="IPR016032">
    <property type="entry name" value="Sig_transdc_resp-reg_C-effctor"/>
</dbReference>
<dbReference type="PRINTS" id="PR00038">
    <property type="entry name" value="HTHLUXR"/>
</dbReference>
<keyword evidence="1" id="KW-0805">Transcription regulation</keyword>
<evidence type="ECO:0000256" key="2">
    <source>
        <dbReference type="ARBA" id="ARBA00023125"/>
    </source>
</evidence>
<protein>
    <submittedName>
        <fullName evidence="5">Regulatory protein, luxR family</fullName>
    </submittedName>
</protein>
<dbReference type="InterPro" id="IPR000792">
    <property type="entry name" value="Tscrpt_reg_LuxR_C"/>
</dbReference>
<dbReference type="Gene3D" id="1.10.10.10">
    <property type="entry name" value="Winged helix-like DNA-binding domain superfamily/Winged helix DNA-binding domain"/>
    <property type="match status" value="1"/>
</dbReference>
<gene>
    <name evidence="5" type="ORF">SAMN02910343_00530</name>
</gene>
<name>A0A1G5VDG2_9FIRM</name>
<sequence>MLTNSDWMIINAITYKIQSIENFDDMRMEVMRQLGHLIPYDSSSFYLSCPGRPEQLMRPLGINYPRDDMESYIQKFCHIDYSEGLMMTGKNIAYRESDIIEEAVRVNSEYYRAVYVPHGWHYSIHLNLCYKEEFLGILSFFRQKGKENFSYDHVQVLDMIKDHLAYRMDRERVRKPSIEHVPGYTTLSKREREIVHALLTRKTPEELADDLSISINTLNKHISHIYHKLGIRGRMQLFDYAE</sequence>
<reference evidence="5 6" key="1">
    <citation type="submission" date="2016-10" db="EMBL/GenBank/DDBJ databases">
        <authorList>
            <person name="de Groot N.N."/>
        </authorList>
    </citation>
    <scope>NUCLEOTIDE SEQUENCE [LARGE SCALE GENOMIC DNA]</scope>
    <source>
        <strain evidence="5 6">DSM 15230</strain>
    </source>
</reference>
<dbReference type="STRING" id="209880.SAMN02910343_00530"/>
<dbReference type="PANTHER" id="PTHR44688:SF16">
    <property type="entry name" value="DNA-BINDING TRANSCRIPTIONAL ACTIVATOR DEVR_DOSR"/>
    <property type="match status" value="1"/>
</dbReference>
<dbReference type="RefSeq" id="WP_091363563.1">
    <property type="nucleotide sequence ID" value="NZ_FMXA01000006.1"/>
</dbReference>
<feature type="domain" description="HTH luxR-type" evidence="4">
    <location>
        <begin position="180"/>
        <end position="242"/>
    </location>
</feature>
<dbReference type="Gene3D" id="3.30.450.40">
    <property type="match status" value="1"/>
</dbReference>
<dbReference type="PROSITE" id="PS50043">
    <property type="entry name" value="HTH_LUXR_2"/>
    <property type="match status" value="1"/>
</dbReference>
<evidence type="ECO:0000313" key="6">
    <source>
        <dbReference type="Proteomes" id="UP000199689"/>
    </source>
</evidence>
<keyword evidence="6" id="KW-1185">Reference proteome</keyword>
<dbReference type="Pfam" id="PF00196">
    <property type="entry name" value="GerE"/>
    <property type="match status" value="1"/>
</dbReference>